<sequence>MGGKGKGKGKGKGEEGWGSQTPGWGHDENGGWSGGWGEERPAYDINPHFGFRQYSEMRYEPLTVPFLYSTQVAPGPPAPAPPVAPLFLGQGAPYLPAYLPGGTTGIPPQYGGLVGAASAKPYLGGLDGLFT</sequence>
<feature type="compositionally biased region" description="Basic residues" evidence="1">
    <location>
        <begin position="1"/>
        <end position="10"/>
    </location>
</feature>
<comment type="caution">
    <text evidence="2">The sequence shown here is derived from an EMBL/GenBank/DDBJ whole genome shotgun (WGS) entry which is preliminary data.</text>
</comment>
<gene>
    <name evidence="2" type="ORF">ODALV1_LOCUS1110</name>
</gene>
<accession>A0ABP1PKR1</accession>
<dbReference type="Proteomes" id="UP001642540">
    <property type="component" value="Unassembled WGS sequence"/>
</dbReference>
<proteinExistence type="predicted"/>
<evidence type="ECO:0000256" key="1">
    <source>
        <dbReference type="SAM" id="MobiDB-lite"/>
    </source>
</evidence>
<reference evidence="2 3" key="1">
    <citation type="submission" date="2024-08" db="EMBL/GenBank/DDBJ databases">
        <authorList>
            <person name="Cucini C."/>
            <person name="Frati F."/>
        </authorList>
    </citation>
    <scope>NUCLEOTIDE SEQUENCE [LARGE SCALE GENOMIC DNA]</scope>
</reference>
<keyword evidence="3" id="KW-1185">Reference proteome</keyword>
<dbReference type="EMBL" id="CAXLJM020000004">
    <property type="protein sequence ID" value="CAL8070169.1"/>
    <property type="molecule type" value="Genomic_DNA"/>
</dbReference>
<evidence type="ECO:0000313" key="3">
    <source>
        <dbReference type="Proteomes" id="UP001642540"/>
    </source>
</evidence>
<feature type="region of interest" description="Disordered" evidence="1">
    <location>
        <begin position="1"/>
        <end position="39"/>
    </location>
</feature>
<protein>
    <submittedName>
        <fullName evidence="2">Uncharacterized protein</fullName>
    </submittedName>
</protein>
<organism evidence="2 3">
    <name type="scientific">Orchesella dallaii</name>
    <dbReference type="NCBI Taxonomy" id="48710"/>
    <lineage>
        <taxon>Eukaryota</taxon>
        <taxon>Metazoa</taxon>
        <taxon>Ecdysozoa</taxon>
        <taxon>Arthropoda</taxon>
        <taxon>Hexapoda</taxon>
        <taxon>Collembola</taxon>
        <taxon>Entomobryomorpha</taxon>
        <taxon>Entomobryoidea</taxon>
        <taxon>Orchesellidae</taxon>
        <taxon>Orchesellinae</taxon>
        <taxon>Orchesella</taxon>
    </lineage>
</organism>
<evidence type="ECO:0000313" key="2">
    <source>
        <dbReference type="EMBL" id="CAL8070169.1"/>
    </source>
</evidence>
<name>A0ABP1PKR1_9HEXA</name>